<dbReference type="RefSeq" id="WP_069441361.1">
    <property type="nucleotide sequence ID" value="NZ_LPWF01000018.1"/>
</dbReference>
<evidence type="ECO:0000313" key="4">
    <source>
        <dbReference type="Proteomes" id="UP000094472"/>
    </source>
</evidence>
<evidence type="ECO:0000259" key="1">
    <source>
        <dbReference type="Pfam" id="PF02625"/>
    </source>
</evidence>
<dbReference type="Pfam" id="PF02625">
    <property type="entry name" value="XdhC_CoxI"/>
    <property type="match status" value="1"/>
</dbReference>
<dbReference type="InterPro" id="IPR052698">
    <property type="entry name" value="MoCofactor_Util/Proc"/>
</dbReference>
<comment type="caution">
    <text evidence="3">The sequence shown here is derived from an EMBL/GenBank/DDBJ whole genome shotgun (WGS) entry which is preliminary data.</text>
</comment>
<dbReference type="Proteomes" id="UP000094472">
    <property type="component" value="Unassembled WGS sequence"/>
</dbReference>
<dbReference type="AlphaFoldDB" id="A0A1E3VZZ8"/>
<feature type="domain" description="XdhC- CoxI" evidence="1">
    <location>
        <begin position="21"/>
        <end position="88"/>
    </location>
</feature>
<accession>A0A1E3VZZ8</accession>
<proteinExistence type="predicted"/>
<dbReference type="InterPro" id="IPR027051">
    <property type="entry name" value="XdhC_Rossmann_dom"/>
</dbReference>
<name>A0A1E3VZZ8_9HYPH</name>
<dbReference type="PANTHER" id="PTHR30388:SF4">
    <property type="entry name" value="MOLYBDENUM COFACTOR INSERTION CHAPERONE PAOD"/>
    <property type="match status" value="1"/>
</dbReference>
<dbReference type="OrthoDB" id="9815497at2"/>
<dbReference type="EMBL" id="LPWF01000018">
    <property type="protein sequence ID" value="ODR99127.1"/>
    <property type="molecule type" value="Genomic_DNA"/>
</dbReference>
<dbReference type="InterPro" id="IPR003777">
    <property type="entry name" value="XdhC_CoxI"/>
</dbReference>
<sequence>MNRVEPQRLAAVEPISTARHWLESFDTIGLATVVSAWGSAPVPVGGQLVVTPDGRFEGSVSGGCVEVDVITEAQDVIASAKPKVLEFGIANDVAWRAGLPCGGTIKVFIEPLQHSDRGLLDLILDARRSRHGVAIATNLETAERRLVDLQSAADPKLMAQISSGESGVVTLAEGETFVLVWMPSVRLVLAGATHISQVLADIASRVGYDVTVVEPRPAFATTKRFGAVTVIETWTDPSFTIDDRTAIVALSHAAHLDDEALAAALRSDCFYVGALGSKKTHAARLERLRADGFADHQLERIHAPVGLAIGAKGPAEIAVSILAEIVKVARGAN</sequence>
<gene>
    <name evidence="3" type="ORF">AUC69_09390</name>
</gene>
<keyword evidence="4" id="KW-1185">Reference proteome</keyword>
<organism evidence="3 4">
    <name type="scientific">Methyloceanibacter superfactus</name>
    <dbReference type="NCBI Taxonomy" id="1774969"/>
    <lineage>
        <taxon>Bacteria</taxon>
        <taxon>Pseudomonadati</taxon>
        <taxon>Pseudomonadota</taxon>
        <taxon>Alphaproteobacteria</taxon>
        <taxon>Hyphomicrobiales</taxon>
        <taxon>Hyphomicrobiaceae</taxon>
        <taxon>Methyloceanibacter</taxon>
    </lineage>
</organism>
<evidence type="ECO:0000259" key="2">
    <source>
        <dbReference type="Pfam" id="PF13478"/>
    </source>
</evidence>
<evidence type="ECO:0000313" key="3">
    <source>
        <dbReference type="EMBL" id="ODR99127.1"/>
    </source>
</evidence>
<dbReference type="Pfam" id="PF13478">
    <property type="entry name" value="XdhC_C"/>
    <property type="match status" value="1"/>
</dbReference>
<feature type="domain" description="XdhC Rossmann" evidence="2">
    <location>
        <begin position="187"/>
        <end position="325"/>
    </location>
</feature>
<protein>
    <submittedName>
        <fullName evidence="3">XdhC/CoxI family protein</fullName>
    </submittedName>
</protein>
<dbReference type="PANTHER" id="PTHR30388">
    <property type="entry name" value="ALDEHYDE OXIDOREDUCTASE MOLYBDENUM COFACTOR ASSEMBLY PROTEIN"/>
    <property type="match status" value="1"/>
</dbReference>
<reference evidence="3 4" key="1">
    <citation type="journal article" date="2016" name="Environ. Microbiol.">
        <title>New Methyloceanibacter diversity from North Sea sediments includes methanotroph containing solely the soluble methane monooxygenase.</title>
        <authorList>
            <person name="Vekeman B."/>
            <person name="Kerckhof F.M."/>
            <person name="Cremers G."/>
            <person name="de Vos P."/>
            <person name="Vandamme P."/>
            <person name="Boon N."/>
            <person name="Op den Camp H.J."/>
            <person name="Heylen K."/>
        </authorList>
    </citation>
    <scope>NUCLEOTIDE SEQUENCE [LARGE SCALE GENOMIC DNA]</scope>
    <source>
        <strain evidence="3 4">R-67175</strain>
    </source>
</reference>
<dbReference type="STRING" id="1774969.AUC69_09390"/>
<dbReference type="Gene3D" id="3.40.50.720">
    <property type="entry name" value="NAD(P)-binding Rossmann-like Domain"/>
    <property type="match status" value="1"/>
</dbReference>